<reference evidence="3 4" key="1">
    <citation type="journal article" date="2018" name="BMC Genomics">
        <title>Genomic comparison of Trypanosoma conorhini and Trypanosoma rangeli to Trypanosoma cruzi strains of high and low virulence.</title>
        <authorList>
            <person name="Bradwell K.R."/>
            <person name="Koparde V.N."/>
            <person name="Matveyev A.V."/>
            <person name="Serrano M.G."/>
            <person name="Alves J.M."/>
            <person name="Parikh H."/>
            <person name="Huang B."/>
            <person name="Lee V."/>
            <person name="Espinosa-Alvarez O."/>
            <person name="Ortiz P.A."/>
            <person name="Costa-Martins A.G."/>
            <person name="Teixeira M.M."/>
            <person name="Buck G.A."/>
        </authorList>
    </citation>
    <scope>NUCLEOTIDE SEQUENCE [LARGE SCALE GENOMIC DNA]</scope>
    <source>
        <strain evidence="3 4">025E</strain>
    </source>
</reference>
<dbReference type="GeneID" id="40320314"/>
<evidence type="ECO:0000313" key="4">
    <source>
        <dbReference type="Proteomes" id="UP000284403"/>
    </source>
</evidence>
<comment type="caution">
    <text evidence="3">The sequence shown here is derived from an EMBL/GenBank/DDBJ whole genome shotgun (WGS) entry which is preliminary data.</text>
</comment>
<name>A0A422P018_9TRYP</name>
<keyword evidence="2" id="KW-1133">Transmembrane helix</keyword>
<feature type="transmembrane region" description="Helical" evidence="2">
    <location>
        <begin position="20"/>
        <end position="40"/>
    </location>
</feature>
<dbReference type="Proteomes" id="UP000284403">
    <property type="component" value="Unassembled WGS sequence"/>
</dbReference>
<evidence type="ECO:0000313" key="3">
    <source>
        <dbReference type="EMBL" id="RNF11093.1"/>
    </source>
</evidence>
<gene>
    <name evidence="3" type="ORF">Tco025E_06703</name>
</gene>
<evidence type="ECO:0000256" key="1">
    <source>
        <dbReference type="SAM" id="MobiDB-lite"/>
    </source>
</evidence>
<dbReference type="AlphaFoldDB" id="A0A422P018"/>
<feature type="region of interest" description="Disordered" evidence="1">
    <location>
        <begin position="47"/>
        <end position="92"/>
    </location>
</feature>
<proteinExistence type="predicted"/>
<keyword evidence="2" id="KW-0812">Transmembrane</keyword>
<evidence type="ECO:0000256" key="2">
    <source>
        <dbReference type="SAM" id="Phobius"/>
    </source>
</evidence>
<dbReference type="RefSeq" id="XP_029226326.1">
    <property type="nucleotide sequence ID" value="XM_029373578.1"/>
</dbReference>
<dbReference type="EMBL" id="MKKU01000468">
    <property type="protein sequence ID" value="RNF11093.1"/>
    <property type="molecule type" value="Genomic_DNA"/>
</dbReference>
<accession>A0A422P018</accession>
<keyword evidence="2" id="KW-0472">Membrane</keyword>
<dbReference type="OrthoDB" id="273799at2759"/>
<organism evidence="3 4">
    <name type="scientific">Trypanosoma conorhini</name>
    <dbReference type="NCBI Taxonomy" id="83891"/>
    <lineage>
        <taxon>Eukaryota</taxon>
        <taxon>Discoba</taxon>
        <taxon>Euglenozoa</taxon>
        <taxon>Kinetoplastea</taxon>
        <taxon>Metakinetoplastina</taxon>
        <taxon>Trypanosomatida</taxon>
        <taxon>Trypanosomatidae</taxon>
        <taxon>Trypanosoma</taxon>
    </lineage>
</organism>
<keyword evidence="4" id="KW-1185">Reference proteome</keyword>
<protein>
    <submittedName>
        <fullName evidence="3">Uncharacterized protein</fullName>
    </submittedName>
</protein>
<sequence length="101" mass="10627">MRESAGAGRNVNGWLVRHGHLLPLAALCFCIVVATTVNVVREIRYESAARDENASEDTPSRAGTTTTTTTPSASVREVAGQPAPSMNPGDSFSPVVRAAFV</sequence>